<organism evidence="1 2">
    <name type="scientific">Symbiodinium natans</name>
    <dbReference type="NCBI Taxonomy" id="878477"/>
    <lineage>
        <taxon>Eukaryota</taxon>
        <taxon>Sar</taxon>
        <taxon>Alveolata</taxon>
        <taxon>Dinophyceae</taxon>
        <taxon>Suessiales</taxon>
        <taxon>Symbiodiniaceae</taxon>
        <taxon>Symbiodinium</taxon>
    </lineage>
</organism>
<comment type="caution">
    <text evidence="1">The sequence shown here is derived from an EMBL/GenBank/DDBJ whole genome shotgun (WGS) entry which is preliminary data.</text>
</comment>
<proteinExistence type="predicted"/>
<reference evidence="1" key="1">
    <citation type="submission" date="2021-02" db="EMBL/GenBank/DDBJ databases">
        <authorList>
            <person name="Dougan E. K."/>
            <person name="Rhodes N."/>
            <person name="Thang M."/>
            <person name="Chan C."/>
        </authorList>
    </citation>
    <scope>NUCLEOTIDE SEQUENCE</scope>
</reference>
<keyword evidence="2" id="KW-1185">Reference proteome</keyword>
<sequence length="506" mass="59033">MGQRQVPNVTAARAQLLKPSALPVIYGHVHLAETGGSYVNRALALKYERVCGVSGYSYDAFRTNLKFEKNSLHVDTIGRSFPNHSRWMVPDRIQEEIGYEDCEYLSMDVQWQWWKRFTSWQVRVELHVPCREPVDHLLSQCNYKSRKFNCKGDLEEEIRKCLNGTIDRFDHALVQSQLFPNFNTRCFNASLSKEYVEYMGKKLQPRRFQADIAYQPLKDSKTECLLSNETARQLVEEQVAKLDYFKFCEGCLNSEQNLIPVTLPVIYGHVHMAKTGGSFVNGALALNYERVCGEKGYSYDAFQANWRYRNNKSHVDTMGEVEIGYSRQRVPAIIQEEIGHEDCDYVSLEGQWQWWKKFTSWKVRVELHVPCREPVDHLLSQCNYKSRIFNCNGNLEEEIRNCLTGLSVRFNKALVQSQLFPNFNARCFNTSRSKEYVEYMGQRLQPKRFQSKYAYRPTNKPRKKRRECLLSNTTARLLVEAQLAKIDYYDFCSGCLRSKQNLLLSV</sequence>
<gene>
    <name evidence="1" type="ORF">SNAT2548_LOCUS8740</name>
</gene>
<evidence type="ECO:0000313" key="1">
    <source>
        <dbReference type="EMBL" id="CAE7225825.1"/>
    </source>
</evidence>
<dbReference type="Proteomes" id="UP000604046">
    <property type="component" value="Unassembled WGS sequence"/>
</dbReference>
<dbReference type="OrthoDB" id="46612at2759"/>
<accession>A0A812KKH6</accession>
<protein>
    <submittedName>
        <fullName evidence="1">Uncharacterized protein</fullName>
    </submittedName>
</protein>
<dbReference type="AlphaFoldDB" id="A0A812KKH6"/>
<dbReference type="EMBL" id="CAJNDS010000657">
    <property type="protein sequence ID" value="CAE7225825.1"/>
    <property type="molecule type" value="Genomic_DNA"/>
</dbReference>
<name>A0A812KKH6_9DINO</name>
<evidence type="ECO:0000313" key="2">
    <source>
        <dbReference type="Proteomes" id="UP000604046"/>
    </source>
</evidence>